<gene>
    <name evidence="6" type="ORF">CUESP1_2386</name>
</gene>
<dbReference type="GO" id="GO:0046872">
    <property type="term" value="F:metal ion binding"/>
    <property type="evidence" value="ECO:0007669"/>
    <property type="project" value="InterPro"/>
</dbReference>
<dbReference type="EMBL" id="LT669839">
    <property type="protein sequence ID" value="SHD77735.1"/>
    <property type="molecule type" value="Genomic_DNA"/>
</dbReference>
<keyword evidence="7" id="KW-1185">Reference proteome</keyword>
<dbReference type="InterPro" id="IPR006127">
    <property type="entry name" value="ZnuA-like"/>
</dbReference>
<dbReference type="Proteomes" id="UP000245423">
    <property type="component" value="Chromosome 1"/>
</dbReference>
<dbReference type="PRINTS" id="PR00690">
    <property type="entry name" value="ADHESNFAMILY"/>
</dbReference>
<dbReference type="InterPro" id="IPR006128">
    <property type="entry name" value="Lipoprotein_PsaA-like"/>
</dbReference>
<dbReference type="Gene3D" id="3.40.50.1980">
    <property type="entry name" value="Nitrogenase molybdenum iron protein domain"/>
    <property type="match status" value="2"/>
</dbReference>
<name>M1ZFT9_9FIRM</name>
<organism evidence="6 7">
    <name type="scientific">[Clostridium] ultunense Esp</name>
    <dbReference type="NCBI Taxonomy" id="1288971"/>
    <lineage>
        <taxon>Bacteria</taxon>
        <taxon>Bacillati</taxon>
        <taxon>Bacillota</taxon>
        <taxon>Tissierellia</taxon>
        <taxon>Tissierellales</taxon>
        <taxon>Tepidimicrobiaceae</taxon>
        <taxon>Schnuerera</taxon>
    </lineage>
</organism>
<dbReference type="InterPro" id="IPR006129">
    <property type="entry name" value="AdhesinB"/>
</dbReference>
<evidence type="ECO:0000256" key="2">
    <source>
        <dbReference type="ARBA" id="ARBA00022448"/>
    </source>
</evidence>
<dbReference type="Pfam" id="PF01297">
    <property type="entry name" value="ZnuA"/>
    <property type="match status" value="1"/>
</dbReference>
<evidence type="ECO:0000256" key="3">
    <source>
        <dbReference type="ARBA" id="ARBA00022729"/>
    </source>
</evidence>
<dbReference type="AlphaFoldDB" id="M1ZFT9"/>
<keyword evidence="2 4" id="KW-0813">Transport</keyword>
<dbReference type="SUPFAM" id="SSF53807">
    <property type="entry name" value="Helical backbone' metal receptor"/>
    <property type="match status" value="1"/>
</dbReference>
<dbReference type="PANTHER" id="PTHR42953">
    <property type="entry name" value="HIGH-AFFINITY ZINC UPTAKE SYSTEM PROTEIN ZNUA-RELATED"/>
    <property type="match status" value="1"/>
</dbReference>
<sequence>MVGRMKTMKKIIIIFVLVILLITGCSTKGKPNVIVGEKPIVYVSFYPLYFLAEEIGRDNIDLKMVIPNGVDSHDYEPSMKQLKAIEEADVFIYNGAGFENWAEKLVGTIVEEDKTLKASDYVELIEINGTFDPHIWLNPENMNRIGEKIRDIFISLDEDNKNEYEKNFNELSNRLKILDKEFKDGLKDKKKDTILVSHSAFAYMADRYDFQQVSVAGINPEQEPSPRTIANIIEMTEEENFEYIFLETLANPKTVDIIAEETNLKTLLLNPLEGLTEEEQNNGEDYISIMEKNLINLKKALVE</sequence>
<dbReference type="PRINTS" id="PR00691">
    <property type="entry name" value="ADHESINB"/>
</dbReference>
<evidence type="ECO:0000256" key="4">
    <source>
        <dbReference type="RuleBase" id="RU003512"/>
    </source>
</evidence>
<dbReference type="InterPro" id="IPR050492">
    <property type="entry name" value="Bact_metal-bind_prot9"/>
</dbReference>
<keyword evidence="5" id="KW-0175">Coiled coil</keyword>
<evidence type="ECO:0000256" key="1">
    <source>
        <dbReference type="ARBA" id="ARBA00011028"/>
    </source>
</evidence>
<protein>
    <submittedName>
        <fullName evidence="6">Periplasmic solute binding protein</fullName>
    </submittedName>
</protein>
<feature type="coiled-coil region" evidence="5">
    <location>
        <begin position="154"/>
        <end position="181"/>
    </location>
</feature>
<comment type="similarity">
    <text evidence="1 4">Belongs to the bacterial solute-binding protein 9 family.</text>
</comment>
<dbReference type="PROSITE" id="PS51257">
    <property type="entry name" value="PROKAR_LIPOPROTEIN"/>
    <property type="match status" value="1"/>
</dbReference>
<reference evidence="6 7" key="1">
    <citation type="submission" date="2016-11" db="EMBL/GenBank/DDBJ databases">
        <authorList>
            <person name="Manzoor S."/>
        </authorList>
    </citation>
    <scope>NUCLEOTIDE SEQUENCE [LARGE SCALE GENOMIC DNA]</scope>
    <source>
        <strain evidence="6">Clostridium ultunense strain Esp</strain>
    </source>
</reference>
<evidence type="ECO:0000313" key="6">
    <source>
        <dbReference type="EMBL" id="SHD77735.1"/>
    </source>
</evidence>
<dbReference type="HOGENOM" id="CLU_016838_1_0_9"/>
<evidence type="ECO:0000256" key="5">
    <source>
        <dbReference type="SAM" id="Coils"/>
    </source>
</evidence>
<proteinExistence type="inferred from homology"/>
<dbReference type="GO" id="GO:0030001">
    <property type="term" value="P:metal ion transport"/>
    <property type="evidence" value="ECO:0007669"/>
    <property type="project" value="InterPro"/>
</dbReference>
<dbReference type="GO" id="GO:0007155">
    <property type="term" value="P:cell adhesion"/>
    <property type="evidence" value="ECO:0007669"/>
    <property type="project" value="InterPro"/>
</dbReference>
<dbReference type="PANTHER" id="PTHR42953:SF3">
    <property type="entry name" value="HIGH-AFFINITY ZINC UPTAKE SYSTEM PROTEIN ZNUA"/>
    <property type="match status" value="1"/>
</dbReference>
<accession>M1ZFT9</accession>
<evidence type="ECO:0000313" key="7">
    <source>
        <dbReference type="Proteomes" id="UP000245423"/>
    </source>
</evidence>
<keyword evidence="3" id="KW-0732">Signal</keyword>